<proteinExistence type="predicted"/>
<comment type="caution">
    <text evidence="1">The sequence shown here is derived from an EMBL/GenBank/DDBJ whole genome shotgun (WGS) entry which is preliminary data.</text>
</comment>
<accession>A0A820TNN7</accession>
<name>A0A820TNN7_9BILA</name>
<evidence type="ECO:0008006" key="3">
    <source>
        <dbReference type="Google" id="ProtNLM"/>
    </source>
</evidence>
<gene>
    <name evidence="1" type="ORF">OKA104_LOCUS55231</name>
</gene>
<dbReference type="PANTHER" id="PTHR35596:SF1">
    <property type="entry name" value="MICROBIAL-TYPE PARG CATALYTIC DOMAIN-CONTAINING PROTEIN"/>
    <property type="match status" value="1"/>
</dbReference>
<dbReference type="Gene3D" id="3.40.220.10">
    <property type="entry name" value="Leucine Aminopeptidase, subunit E, domain 1"/>
    <property type="match status" value="1"/>
</dbReference>
<evidence type="ECO:0000313" key="2">
    <source>
        <dbReference type="Proteomes" id="UP000663881"/>
    </source>
</evidence>
<dbReference type="PANTHER" id="PTHR35596">
    <property type="entry name" value="DUF2263 DOMAIN-CONTAINING PROTEIN"/>
    <property type="match status" value="1"/>
</dbReference>
<dbReference type="Proteomes" id="UP000663881">
    <property type="component" value="Unassembled WGS sequence"/>
</dbReference>
<dbReference type="InterPro" id="IPR012664">
    <property type="entry name" value="CHP02452"/>
</dbReference>
<feature type="non-terminal residue" evidence="1">
    <location>
        <position position="108"/>
    </location>
</feature>
<sequence>MYDVCGIAMAAYRDPKVDKNLLTSKYSIGTRKKIENIFAIAYQHKHDCLVLSALGCGAFRNPPKHIATIFKSVIDQYAGFFKSVYFAIIDDHNTGQDFNPNGNYEPFR</sequence>
<dbReference type="AlphaFoldDB" id="A0A820TNN7"/>
<dbReference type="EMBL" id="CAJOAY010038562">
    <property type="protein sequence ID" value="CAF4470924.1"/>
    <property type="molecule type" value="Genomic_DNA"/>
</dbReference>
<protein>
    <recommendedName>
        <fullName evidence="3">Microbial-type PARG catalytic domain-containing protein</fullName>
    </recommendedName>
</protein>
<dbReference type="NCBIfam" id="TIGR02452">
    <property type="entry name" value="TIGR02452 family protein"/>
    <property type="match status" value="1"/>
</dbReference>
<dbReference type="SUPFAM" id="SSF52949">
    <property type="entry name" value="Macro domain-like"/>
    <property type="match status" value="1"/>
</dbReference>
<organism evidence="1 2">
    <name type="scientific">Adineta steineri</name>
    <dbReference type="NCBI Taxonomy" id="433720"/>
    <lineage>
        <taxon>Eukaryota</taxon>
        <taxon>Metazoa</taxon>
        <taxon>Spiralia</taxon>
        <taxon>Gnathifera</taxon>
        <taxon>Rotifera</taxon>
        <taxon>Eurotatoria</taxon>
        <taxon>Bdelloidea</taxon>
        <taxon>Adinetida</taxon>
        <taxon>Adinetidae</taxon>
        <taxon>Adineta</taxon>
    </lineage>
</organism>
<evidence type="ECO:0000313" key="1">
    <source>
        <dbReference type="EMBL" id="CAF4470924.1"/>
    </source>
</evidence>
<dbReference type="InterPro" id="IPR043472">
    <property type="entry name" value="Macro_dom-like"/>
</dbReference>
<reference evidence="1" key="1">
    <citation type="submission" date="2021-02" db="EMBL/GenBank/DDBJ databases">
        <authorList>
            <person name="Nowell W R."/>
        </authorList>
    </citation>
    <scope>NUCLEOTIDE SEQUENCE</scope>
</reference>